<dbReference type="Gene3D" id="1.25.40.10">
    <property type="entry name" value="Tetratricopeptide repeat domain"/>
    <property type="match status" value="3"/>
</dbReference>
<sequence length="845" mass="98142">MKKFNYIFFGCLSVFILGCSTKKDAFVNRNWHALNTKYNVLYNGSVAFEEGKKELDATYEDNYWETLPVERLKIKEQIIVPGEAQNPNFERAEEKAAKAIQKHAMNIQGRERNPQTDEAFLLLGKARYFDQRFVPALEAFNYVLYKYPDSDKIGEAKVWREKVNIRLENEELALKNLKRLLRQEKLSDQTYADATAMMGQAYINLQHKDSAITQLKIASAYTRNNEERGRYYYIIGQLYNDLGYKDSANIAFNKIIDLNRKSPRVYMINAYIEQIKNFDPEIGDKELLYETLLDLEENRENRPFLDKIYRQLALFHLEGDSIDLAVDYFNKSLRKVSKDRTLRSLNYEDVAEINFNAANYKEAGAYYDSTLTNLTKDSRRYRSIKRKRDNLEDVIKYEDVVHRNDSVLYVTSLSEAEQTAYYQKVIDDIKAKEAAEEELKEQKKQLGIAGGFGNQANLSGSDGDKFYFYNVVAVGYGKNEFRKVWGNRELEDNWRLGDKTLSTPVPQSNQYGEIPGVVTEDIYSVDTYLNQLPRDPVQLDSIKKERDFANYQLGLIYKEKFKDYDLAAEKLEAVLKQQPEEKLIIPSKYNLYKIYELTGNETKAFSVKEDIISNHSASRYAEILRNPQAVLEADSDSPDALYTKLYQTFEQQGYEEVIESSEEYIKAFNGEEIASRFELLKANALGRLEGLKAFKEALNYVALNYPNDVAGKEAQRILDQSVKKLEPKVFRDSLSREKWKLVFPFRKKDTASINKLYKTVDKALTDLRYDELSLSKDVYNKEQLFVVVHGLLTKDRALGFAELLKINKDYKIDNENFVILSPNYRIVQIHKNLEEYLNSNNSLKP</sequence>
<feature type="coiled-coil region" evidence="1">
    <location>
        <begin position="422"/>
        <end position="449"/>
    </location>
</feature>
<evidence type="ECO:0000256" key="1">
    <source>
        <dbReference type="SAM" id="Coils"/>
    </source>
</evidence>
<name>A0A6P0US73_9FLAO</name>
<keyword evidence="3" id="KW-1185">Reference proteome</keyword>
<dbReference type="Proteomes" id="UP000468581">
    <property type="component" value="Unassembled WGS sequence"/>
</dbReference>
<evidence type="ECO:0000313" key="3">
    <source>
        <dbReference type="Proteomes" id="UP000468581"/>
    </source>
</evidence>
<gene>
    <name evidence="2" type="ORF">GWK08_07230</name>
</gene>
<dbReference type="PROSITE" id="PS51257">
    <property type="entry name" value="PROKAR_LIPOPROTEIN"/>
    <property type="match status" value="1"/>
</dbReference>
<dbReference type="RefSeq" id="WP_163606221.1">
    <property type="nucleotide sequence ID" value="NZ_JAABOO010000001.1"/>
</dbReference>
<dbReference type="AlphaFoldDB" id="A0A6P0US73"/>
<reference evidence="2 3" key="1">
    <citation type="submission" date="2020-01" db="EMBL/GenBank/DDBJ databases">
        <title>Leptobacterium flavescens.</title>
        <authorList>
            <person name="Wang G."/>
        </authorList>
    </citation>
    <scope>NUCLEOTIDE SEQUENCE [LARGE SCALE GENOMIC DNA]</scope>
    <source>
        <strain evidence="2 3">KCTC 22160</strain>
    </source>
</reference>
<protein>
    <recommendedName>
        <fullName evidence="4">Tetratricopeptide repeat protein</fullName>
    </recommendedName>
</protein>
<keyword evidence="1" id="KW-0175">Coiled coil</keyword>
<dbReference type="InterPro" id="IPR019734">
    <property type="entry name" value="TPR_rpt"/>
</dbReference>
<proteinExistence type="predicted"/>
<evidence type="ECO:0000313" key="2">
    <source>
        <dbReference type="EMBL" id="NER13226.1"/>
    </source>
</evidence>
<dbReference type="SUPFAM" id="SSF48452">
    <property type="entry name" value="TPR-like"/>
    <property type="match status" value="2"/>
</dbReference>
<dbReference type="SMART" id="SM00028">
    <property type="entry name" value="TPR"/>
    <property type="match status" value="5"/>
</dbReference>
<organism evidence="2 3">
    <name type="scientific">Leptobacterium flavescens</name>
    <dbReference type="NCBI Taxonomy" id="472055"/>
    <lineage>
        <taxon>Bacteria</taxon>
        <taxon>Pseudomonadati</taxon>
        <taxon>Bacteroidota</taxon>
        <taxon>Flavobacteriia</taxon>
        <taxon>Flavobacteriales</taxon>
        <taxon>Flavobacteriaceae</taxon>
        <taxon>Leptobacterium</taxon>
    </lineage>
</organism>
<comment type="caution">
    <text evidence="2">The sequence shown here is derived from an EMBL/GenBank/DDBJ whole genome shotgun (WGS) entry which is preliminary data.</text>
</comment>
<dbReference type="EMBL" id="JAABOO010000001">
    <property type="protein sequence ID" value="NER13226.1"/>
    <property type="molecule type" value="Genomic_DNA"/>
</dbReference>
<accession>A0A6P0US73</accession>
<dbReference type="InterPro" id="IPR011990">
    <property type="entry name" value="TPR-like_helical_dom_sf"/>
</dbReference>
<feature type="coiled-coil region" evidence="1">
    <location>
        <begin position="160"/>
        <end position="187"/>
    </location>
</feature>
<evidence type="ECO:0008006" key="4">
    <source>
        <dbReference type="Google" id="ProtNLM"/>
    </source>
</evidence>